<evidence type="ECO:0000256" key="1">
    <source>
        <dbReference type="SAM" id="SignalP"/>
    </source>
</evidence>
<accession>A0AAP2GKF2</accession>
<feature type="chain" id="PRO_5042949475" evidence="1">
    <location>
        <begin position="19"/>
        <end position="311"/>
    </location>
</feature>
<dbReference type="Proteomes" id="UP001319200">
    <property type="component" value="Unassembled WGS sequence"/>
</dbReference>
<dbReference type="Pfam" id="PF11751">
    <property type="entry name" value="PorP_SprF"/>
    <property type="match status" value="1"/>
</dbReference>
<name>A0AAP2GKF2_9BACT</name>
<dbReference type="NCBIfam" id="TIGR03519">
    <property type="entry name" value="T9SS_PorP_fam"/>
    <property type="match status" value="1"/>
</dbReference>
<sequence length="311" mass="35080">MIKTTRLVLLLIFFQAMAQAGYGQQRVSYAQYMFNGLMLNPAYAGTDKYPNITAQGRQQWLGAKGAPNSQMLSAHMPWPRKRIGVGIILEKQGIGVTDIYNGYVMYSYKIKVNRKNVFSMGIQAGVTTYREQLTDLTLPSGSQDPSFAKDITYTLPNFGAGVYYYSSSQFYVGLSVPSIAQNTLKRGNPLTSKEARQYLLTGGYLWNLRPHLKFKPNFLLKVVNGAPMNLDINLNFLFDEVLWLGCSFQLKNAVNPMVELQATQKLRIGFSYDIPVSSLTESGFRSGSPEVMLNYRFVKLLKNRVVSPRYF</sequence>
<proteinExistence type="predicted"/>
<keyword evidence="1" id="KW-0732">Signal</keyword>
<dbReference type="InterPro" id="IPR019861">
    <property type="entry name" value="PorP/SprF_Bacteroidetes"/>
</dbReference>
<gene>
    <name evidence="2" type="ORF">KK083_20355</name>
</gene>
<dbReference type="AlphaFoldDB" id="A0AAP2GKF2"/>
<protein>
    <submittedName>
        <fullName evidence="2">Type IX secretion system membrane protein PorP/SprF</fullName>
    </submittedName>
</protein>
<evidence type="ECO:0000313" key="3">
    <source>
        <dbReference type="Proteomes" id="UP001319200"/>
    </source>
</evidence>
<evidence type="ECO:0000313" key="2">
    <source>
        <dbReference type="EMBL" id="MBT1699261.1"/>
    </source>
</evidence>
<dbReference type="EMBL" id="JAHESF010000023">
    <property type="protein sequence ID" value="MBT1699261.1"/>
    <property type="molecule type" value="Genomic_DNA"/>
</dbReference>
<comment type="caution">
    <text evidence="2">The sequence shown here is derived from an EMBL/GenBank/DDBJ whole genome shotgun (WGS) entry which is preliminary data.</text>
</comment>
<organism evidence="2 3">
    <name type="scientific">Chryseosolibacter histidini</name>
    <dbReference type="NCBI Taxonomy" id="2782349"/>
    <lineage>
        <taxon>Bacteria</taxon>
        <taxon>Pseudomonadati</taxon>
        <taxon>Bacteroidota</taxon>
        <taxon>Cytophagia</taxon>
        <taxon>Cytophagales</taxon>
        <taxon>Chryseotaleaceae</taxon>
        <taxon>Chryseosolibacter</taxon>
    </lineage>
</organism>
<dbReference type="RefSeq" id="WP_254167065.1">
    <property type="nucleotide sequence ID" value="NZ_JAHESF010000023.1"/>
</dbReference>
<feature type="signal peptide" evidence="1">
    <location>
        <begin position="1"/>
        <end position="18"/>
    </location>
</feature>
<reference evidence="2 3" key="1">
    <citation type="submission" date="2021-05" db="EMBL/GenBank/DDBJ databases">
        <title>A Polyphasic approach of four new species of the genus Ohtaekwangia: Ohtaekwangia histidinii sp. nov., Ohtaekwangia cretensis sp. nov., Ohtaekwangia indiensis sp. nov., Ohtaekwangia reichenbachii sp. nov. from diverse environment.</title>
        <authorList>
            <person name="Octaviana S."/>
        </authorList>
    </citation>
    <scope>NUCLEOTIDE SEQUENCE [LARGE SCALE GENOMIC DNA]</scope>
    <source>
        <strain evidence="2 3">PWU4</strain>
    </source>
</reference>
<keyword evidence="3" id="KW-1185">Reference proteome</keyword>